<dbReference type="Pfam" id="PF04108">
    <property type="entry name" value="ATG17_like"/>
    <property type="match status" value="1"/>
</dbReference>
<reference evidence="8 9" key="1">
    <citation type="submission" date="2024-05" db="EMBL/GenBank/DDBJ databases">
        <title>Long read based assembly of the Candida bracarensis genome reveals expanded adhesin content.</title>
        <authorList>
            <person name="Marcet-Houben M."/>
            <person name="Ksiezopolska E."/>
            <person name="Gabaldon T."/>
        </authorList>
    </citation>
    <scope>NUCLEOTIDE SEQUENCE [LARGE SCALE GENOMIC DNA]</scope>
    <source>
        <strain evidence="8 9">CBM6</strain>
    </source>
</reference>
<keyword evidence="4 6" id="KW-0072">Autophagy</keyword>
<keyword evidence="9" id="KW-1185">Reference proteome</keyword>
<evidence type="ECO:0000256" key="4">
    <source>
        <dbReference type="ARBA" id="ARBA00023006"/>
    </source>
</evidence>
<comment type="similarity">
    <text evidence="1 6">Belongs to the ATG17 family.</text>
</comment>
<evidence type="ECO:0000256" key="3">
    <source>
        <dbReference type="ARBA" id="ARBA00022490"/>
    </source>
</evidence>
<evidence type="ECO:0000313" key="8">
    <source>
        <dbReference type="EMBL" id="KAL3231496.1"/>
    </source>
</evidence>
<organism evidence="8 9">
    <name type="scientific">Nakaseomyces bracarensis</name>
    <dbReference type="NCBI Taxonomy" id="273131"/>
    <lineage>
        <taxon>Eukaryota</taxon>
        <taxon>Fungi</taxon>
        <taxon>Dikarya</taxon>
        <taxon>Ascomycota</taxon>
        <taxon>Saccharomycotina</taxon>
        <taxon>Saccharomycetes</taxon>
        <taxon>Saccharomycetales</taxon>
        <taxon>Saccharomycetaceae</taxon>
        <taxon>Nakaseomyces</taxon>
    </lineage>
</organism>
<sequence>MDKIEERARVTLGKAQVLCGEVEVRIRELQESLARWQRTRGTLSFLVRGLARQLGFLEHCVLERGIGDNLIEEAWDQVVLRDLVTEMKLWYERINGRIERLEHIKNTLVPGDVRLSEYISKDQALALKHKLDEIPIIRPQVDNIKSQYNTMCKRVRTKLIERRLVEIESLFKSQFSDRCLDTIQLSEEYPNRLESMEYELVEFINSLTEHFDKCKLLQSGDLDGTTEYDELLQVVTNDDSQLDEIIKHLMETNERVDHVINGVSTILESKARQKLVLHGKINELIQNCQKYNEYLSIFKGIAKSIDKFKDSCEQEIELTKELHKFYDGFEASYGNLLKEYQRRKTLAKKMLDIMQECHSKLETLHKEDIQERTKFLTENGNFLPETIWPGQIDDFSPIYKIDYHIKDI</sequence>
<evidence type="ECO:0000313" key="9">
    <source>
        <dbReference type="Proteomes" id="UP001623330"/>
    </source>
</evidence>
<evidence type="ECO:0000256" key="1">
    <source>
        <dbReference type="ARBA" id="ARBA00006259"/>
    </source>
</evidence>
<dbReference type="PANTHER" id="PTHR28005:SF1">
    <property type="entry name" value="AUTOPHAGY-RELATED PROTEIN 17"/>
    <property type="match status" value="1"/>
</dbReference>
<comment type="subcellular location">
    <subcellularLocation>
        <location evidence="6">Cytoplasm</location>
    </subcellularLocation>
    <subcellularLocation>
        <location evidence="6">Preautophagosomal structure membrane</location>
        <topology evidence="6">Peripheral membrane protein</topology>
    </subcellularLocation>
</comment>
<protein>
    <recommendedName>
        <fullName evidence="2 6">Autophagy-related protein 17</fullName>
    </recommendedName>
</protein>
<dbReference type="InterPro" id="IPR007240">
    <property type="entry name" value="Atg17"/>
</dbReference>
<feature type="domain" description="Autophagy protein ATG17-like" evidence="7">
    <location>
        <begin position="11"/>
        <end position="383"/>
    </location>
</feature>
<evidence type="ECO:0000256" key="5">
    <source>
        <dbReference type="ARBA" id="ARBA00023136"/>
    </source>
</evidence>
<keyword evidence="3 6" id="KW-0963">Cytoplasm</keyword>
<dbReference type="EMBL" id="JBEVYD010000007">
    <property type="protein sequence ID" value="KAL3231496.1"/>
    <property type="molecule type" value="Genomic_DNA"/>
</dbReference>
<dbReference type="PANTHER" id="PTHR28005">
    <property type="entry name" value="AUTOPHAGY-RELATED PROTEIN 17"/>
    <property type="match status" value="1"/>
</dbReference>
<evidence type="ECO:0000256" key="6">
    <source>
        <dbReference type="RuleBase" id="RU368080"/>
    </source>
</evidence>
<keyword evidence="5" id="KW-0472">Membrane</keyword>
<proteinExistence type="inferred from homology"/>
<name>A0ABR4NSX5_9SACH</name>
<comment type="caution">
    <text evidence="8">The sequence shown here is derived from an EMBL/GenBank/DDBJ whole genome shotgun (WGS) entry which is preliminary data.</text>
</comment>
<gene>
    <name evidence="8" type="ORF">RNJ44_00531</name>
</gene>
<dbReference type="Proteomes" id="UP001623330">
    <property type="component" value="Unassembled WGS sequence"/>
</dbReference>
<dbReference type="InterPro" id="IPR045326">
    <property type="entry name" value="ATG17-like_dom"/>
</dbReference>
<evidence type="ECO:0000256" key="2">
    <source>
        <dbReference type="ARBA" id="ARBA00013806"/>
    </source>
</evidence>
<accession>A0ABR4NSX5</accession>
<comment type="function">
    <text evidence="6">Autophagy-specific protein that functions in response to autophagy-inducing signals as a scaffold to recruit other ATG proteins to organize preautophagosomal structure (PAS) formation. Modulates the timing and magnitude of the autophagy response, such as the size of the sequestering vesicles. Plays particularly a role in pexophagy and nucleophagy.</text>
</comment>
<evidence type="ECO:0000259" key="7">
    <source>
        <dbReference type="Pfam" id="PF04108"/>
    </source>
</evidence>